<dbReference type="InterPro" id="IPR029001">
    <property type="entry name" value="ITPase-like_fam"/>
</dbReference>
<dbReference type="PANTHER" id="PTHR43213:SF5">
    <property type="entry name" value="BIFUNCTIONAL DTTP_UTP PYROPHOSPHATASE_METHYLTRANSFERASE PROTEIN-RELATED"/>
    <property type="match status" value="1"/>
</dbReference>
<dbReference type="AlphaFoldDB" id="X1JM27"/>
<evidence type="ECO:0000256" key="2">
    <source>
        <dbReference type="ARBA" id="ARBA00022801"/>
    </source>
</evidence>
<comment type="caution">
    <text evidence="3">The sequence shown here is derived from an EMBL/GenBank/DDBJ whole genome shotgun (WGS) entry which is preliminary data.</text>
</comment>
<dbReference type="EMBL" id="BARU01028455">
    <property type="protein sequence ID" value="GAH70833.1"/>
    <property type="molecule type" value="Genomic_DNA"/>
</dbReference>
<keyword evidence="2" id="KW-0378">Hydrolase</keyword>
<sequence length="67" mass="7844">ASTDVYFSNLANQEIEYYLEKYKPYDKAGAYGIQEWIGYIGIEKIEGSYFNVMGLPVQRLYSELKKF</sequence>
<gene>
    <name evidence="3" type="ORF">S03H2_45413</name>
</gene>
<evidence type="ECO:0000256" key="1">
    <source>
        <dbReference type="ARBA" id="ARBA00001968"/>
    </source>
</evidence>
<reference evidence="3" key="1">
    <citation type="journal article" date="2014" name="Front. Microbiol.">
        <title>High frequency of phylogenetically diverse reductive dehalogenase-homologous genes in deep subseafloor sedimentary metagenomes.</title>
        <authorList>
            <person name="Kawai M."/>
            <person name="Futagami T."/>
            <person name="Toyoda A."/>
            <person name="Takaki Y."/>
            <person name="Nishi S."/>
            <person name="Hori S."/>
            <person name="Arai W."/>
            <person name="Tsubouchi T."/>
            <person name="Morono Y."/>
            <person name="Uchiyama I."/>
            <person name="Ito T."/>
            <person name="Fujiyama A."/>
            <person name="Inagaki F."/>
            <person name="Takami H."/>
        </authorList>
    </citation>
    <scope>NUCLEOTIDE SEQUENCE</scope>
    <source>
        <strain evidence="3">Expedition CK06-06</strain>
    </source>
</reference>
<evidence type="ECO:0008006" key="4">
    <source>
        <dbReference type="Google" id="ProtNLM"/>
    </source>
</evidence>
<comment type="cofactor">
    <cofactor evidence="1">
        <name>a divalent metal cation</name>
        <dbReference type="ChEBI" id="CHEBI:60240"/>
    </cofactor>
</comment>
<dbReference type="Gene3D" id="3.90.950.10">
    <property type="match status" value="1"/>
</dbReference>
<name>X1JM27_9ZZZZ</name>
<dbReference type="PANTHER" id="PTHR43213">
    <property type="entry name" value="BIFUNCTIONAL DTTP/UTP PYROPHOSPHATASE/METHYLTRANSFERASE PROTEIN-RELATED"/>
    <property type="match status" value="1"/>
</dbReference>
<dbReference type="SUPFAM" id="SSF52972">
    <property type="entry name" value="ITPase-like"/>
    <property type="match status" value="1"/>
</dbReference>
<organism evidence="3">
    <name type="scientific">marine sediment metagenome</name>
    <dbReference type="NCBI Taxonomy" id="412755"/>
    <lineage>
        <taxon>unclassified sequences</taxon>
        <taxon>metagenomes</taxon>
        <taxon>ecological metagenomes</taxon>
    </lineage>
</organism>
<accession>X1JM27</accession>
<protein>
    <recommendedName>
        <fullName evidence="4">Maf-like protein</fullName>
    </recommendedName>
</protein>
<feature type="non-terminal residue" evidence="3">
    <location>
        <position position="1"/>
    </location>
</feature>
<dbReference type="InterPro" id="IPR003697">
    <property type="entry name" value="Maf-like"/>
</dbReference>
<dbReference type="GO" id="GO:0047429">
    <property type="term" value="F:nucleoside triphosphate diphosphatase activity"/>
    <property type="evidence" value="ECO:0007669"/>
    <property type="project" value="InterPro"/>
</dbReference>
<proteinExistence type="predicted"/>
<dbReference type="Pfam" id="PF02545">
    <property type="entry name" value="Maf"/>
    <property type="match status" value="1"/>
</dbReference>
<evidence type="ECO:0000313" key="3">
    <source>
        <dbReference type="EMBL" id="GAH70833.1"/>
    </source>
</evidence>